<proteinExistence type="predicted"/>
<gene>
    <name evidence="2" type="ORF">CCY01nite_39900</name>
</gene>
<name>A0A512RPW0_9BACT</name>
<dbReference type="AlphaFoldDB" id="A0A512RPW0"/>
<protein>
    <submittedName>
        <fullName evidence="2">Uncharacterized protein</fullName>
    </submittedName>
</protein>
<reference evidence="2 3" key="1">
    <citation type="submission" date="2019-07" db="EMBL/GenBank/DDBJ databases">
        <title>Whole genome shotgun sequence of Chitinophaga cymbidii NBRC 109752.</title>
        <authorList>
            <person name="Hosoyama A."/>
            <person name="Uohara A."/>
            <person name="Ohji S."/>
            <person name="Ichikawa N."/>
        </authorList>
    </citation>
    <scope>NUCLEOTIDE SEQUENCE [LARGE SCALE GENOMIC DNA]</scope>
    <source>
        <strain evidence="2 3">NBRC 109752</strain>
    </source>
</reference>
<feature type="region of interest" description="Disordered" evidence="1">
    <location>
        <begin position="36"/>
        <end position="64"/>
    </location>
</feature>
<dbReference type="Proteomes" id="UP000321436">
    <property type="component" value="Unassembled WGS sequence"/>
</dbReference>
<evidence type="ECO:0000313" key="2">
    <source>
        <dbReference type="EMBL" id="GEP97730.1"/>
    </source>
</evidence>
<dbReference type="EMBL" id="BKAU01000005">
    <property type="protein sequence ID" value="GEP97730.1"/>
    <property type="molecule type" value="Genomic_DNA"/>
</dbReference>
<evidence type="ECO:0000313" key="3">
    <source>
        <dbReference type="Proteomes" id="UP000321436"/>
    </source>
</evidence>
<comment type="caution">
    <text evidence="2">The sequence shown here is derived from an EMBL/GenBank/DDBJ whole genome shotgun (WGS) entry which is preliminary data.</text>
</comment>
<accession>A0A512RPW0</accession>
<keyword evidence="3" id="KW-1185">Reference proteome</keyword>
<evidence type="ECO:0000256" key="1">
    <source>
        <dbReference type="SAM" id="MobiDB-lite"/>
    </source>
</evidence>
<sequence>MRVTVARRNAKNMPTWSIAGLARKLAGNAQRPVRKWQNMPNTAKPGGKSPPGFDNQLDMNLFNG</sequence>
<organism evidence="2 3">
    <name type="scientific">Chitinophaga cymbidii</name>
    <dbReference type="NCBI Taxonomy" id="1096750"/>
    <lineage>
        <taxon>Bacteria</taxon>
        <taxon>Pseudomonadati</taxon>
        <taxon>Bacteroidota</taxon>
        <taxon>Chitinophagia</taxon>
        <taxon>Chitinophagales</taxon>
        <taxon>Chitinophagaceae</taxon>
        <taxon>Chitinophaga</taxon>
    </lineage>
</organism>